<evidence type="ECO:0000259" key="3">
    <source>
        <dbReference type="SMART" id="SM00822"/>
    </source>
</evidence>
<dbReference type="PRINTS" id="PR00080">
    <property type="entry name" value="SDRFAMILY"/>
</dbReference>
<dbReference type="Proteomes" id="UP000076852">
    <property type="component" value="Plasmid pOLGA1"/>
</dbReference>
<dbReference type="RefSeq" id="WP_063500996.1">
    <property type="nucleotide sequence ID" value="NZ_CP014580.1"/>
</dbReference>
<dbReference type="GO" id="GO:0016616">
    <property type="term" value="F:oxidoreductase activity, acting on the CH-OH group of donors, NAD or NADP as acceptor"/>
    <property type="evidence" value="ECO:0007669"/>
    <property type="project" value="TreeGrafter"/>
</dbReference>
<dbReference type="PRINTS" id="PR00081">
    <property type="entry name" value="GDHRDH"/>
</dbReference>
<dbReference type="InterPro" id="IPR002347">
    <property type="entry name" value="SDR_fam"/>
</dbReference>
<dbReference type="EMBL" id="CP014580">
    <property type="protein sequence ID" value="ANB77816.1"/>
    <property type="molecule type" value="Genomic_DNA"/>
</dbReference>
<sequence length="257" mass="26956">MSYASIFSLSGRAALITGASSGIGLHMATTMAEAGAKVVLCARRSDRIEQAAANLREQGLQAYAVTLDVTQPSTFDSAWALAQEKVGQPIDILFNNAGILYTERFIDQTPEQVSAVFDTDLKGAFLLAQVAARSMIGSGGGSIINVASTAGLRAGGSLSSYGAAKAGLVHLTRVMALELASKNIRVNAICPGNFETDMHASFEEKGFAETIRQRIPMKKFGKPHQLDGSVLLLASDAGGFITGVCLPVDGGQVLSWM</sequence>
<dbReference type="PANTHER" id="PTHR42760:SF133">
    <property type="entry name" value="3-OXOACYL-[ACYL-CARRIER-PROTEIN] REDUCTASE"/>
    <property type="match status" value="1"/>
</dbReference>
<dbReference type="AlphaFoldDB" id="A0A160FX96"/>
<dbReference type="PANTHER" id="PTHR42760">
    <property type="entry name" value="SHORT-CHAIN DEHYDROGENASES/REDUCTASES FAMILY MEMBER"/>
    <property type="match status" value="1"/>
</dbReference>
<keyword evidence="5" id="KW-1185">Reference proteome</keyword>
<dbReference type="KEGG" id="buz:AYM40_36280"/>
<dbReference type="PROSITE" id="PS00061">
    <property type="entry name" value="ADH_SHORT"/>
    <property type="match status" value="1"/>
</dbReference>
<evidence type="ECO:0000313" key="4">
    <source>
        <dbReference type="EMBL" id="ANB77816.1"/>
    </source>
</evidence>
<keyword evidence="2" id="KW-0560">Oxidoreductase</keyword>
<accession>A0A160FX96</accession>
<dbReference type="Gene3D" id="3.40.50.720">
    <property type="entry name" value="NAD(P)-binding Rossmann-like Domain"/>
    <property type="match status" value="1"/>
</dbReference>
<keyword evidence="4" id="KW-0614">Plasmid</keyword>
<name>A0A160FX96_9BURK</name>
<feature type="domain" description="Ketoreductase" evidence="3">
    <location>
        <begin position="12"/>
        <end position="192"/>
    </location>
</feature>
<evidence type="ECO:0000256" key="1">
    <source>
        <dbReference type="ARBA" id="ARBA00006484"/>
    </source>
</evidence>
<dbReference type="CDD" id="cd05233">
    <property type="entry name" value="SDR_c"/>
    <property type="match status" value="1"/>
</dbReference>
<organism evidence="4 5">
    <name type="scientific">Paraburkholderia phytofirmans OLGA172</name>
    <dbReference type="NCBI Taxonomy" id="1417228"/>
    <lineage>
        <taxon>Bacteria</taxon>
        <taxon>Pseudomonadati</taxon>
        <taxon>Pseudomonadota</taxon>
        <taxon>Betaproteobacteria</taxon>
        <taxon>Burkholderiales</taxon>
        <taxon>Burkholderiaceae</taxon>
        <taxon>Paraburkholderia</taxon>
    </lineage>
</organism>
<reference evidence="4 5" key="1">
    <citation type="journal article" date="2016" name="Gene">
        <title>PacBio SMRT assembly of a complex multi-replicon genome reveals chlorocatechol degradative operon in a region of genome plasticity.</title>
        <authorList>
            <person name="Ricker N."/>
            <person name="Shen S.Y."/>
            <person name="Goordial J."/>
            <person name="Jin S."/>
            <person name="Fulthorpe R.R."/>
        </authorList>
    </citation>
    <scope>NUCLEOTIDE SEQUENCE [LARGE SCALE GENOMIC DNA]</scope>
    <source>
        <strain evidence="4 5">OLGA172</strain>
        <plasmid evidence="5">polga1</plasmid>
    </source>
</reference>
<proteinExistence type="inferred from homology"/>
<dbReference type="OrthoDB" id="9803333at2"/>
<dbReference type="Pfam" id="PF13561">
    <property type="entry name" value="adh_short_C2"/>
    <property type="match status" value="1"/>
</dbReference>
<geneLocation type="plasmid" evidence="5">
    <name>polga1</name>
</geneLocation>
<comment type="similarity">
    <text evidence="1">Belongs to the short-chain dehydrogenases/reductases (SDR) family.</text>
</comment>
<dbReference type="NCBIfam" id="NF005559">
    <property type="entry name" value="PRK07231.1"/>
    <property type="match status" value="1"/>
</dbReference>
<evidence type="ECO:0000256" key="2">
    <source>
        <dbReference type="ARBA" id="ARBA00023002"/>
    </source>
</evidence>
<dbReference type="FunFam" id="3.40.50.720:FF:000084">
    <property type="entry name" value="Short-chain dehydrogenase reductase"/>
    <property type="match status" value="1"/>
</dbReference>
<evidence type="ECO:0000313" key="5">
    <source>
        <dbReference type="Proteomes" id="UP000076852"/>
    </source>
</evidence>
<dbReference type="InterPro" id="IPR057326">
    <property type="entry name" value="KR_dom"/>
</dbReference>
<protein>
    <submittedName>
        <fullName evidence="4">2-deoxy-D-gluconate 3-dehydrogenase</fullName>
    </submittedName>
</protein>
<dbReference type="SUPFAM" id="SSF51735">
    <property type="entry name" value="NAD(P)-binding Rossmann-fold domains"/>
    <property type="match status" value="1"/>
</dbReference>
<dbReference type="InterPro" id="IPR036291">
    <property type="entry name" value="NAD(P)-bd_dom_sf"/>
</dbReference>
<dbReference type="SMART" id="SM00822">
    <property type="entry name" value="PKS_KR"/>
    <property type="match status" value="1"/>
</dbReference>
<gene>
    <name evidence="4" type="ORF">AYM40_36280</name>
</gene>
<dbReference type="InterPro" id="IPR020904">
    <property type="entry name" value="Sc_DH/Rdtase_CS"/>
</dbReference>